<dbReference type="AlphaFoldDB" id="R0KK83"/>
<proteinExistence type="predicted"/>
<dbReference type="EMBL" id="KB908537">
    <property type="protein sequence ID" value="EOA88402.1"/>
    <property type="molecule type" value="Genomic_DNA"/>
</dbReference>
<reference evidence="1 2" key="2">
    <citation type="journal article" date="2013" name="PLoS Genet.">
        <title>Comparative genome structure, secondary metabolite, and effector coding capacity across Cochliobolus pathogens.</title>
        <authorList>
            <person name="Condon B.J."/>
            <person name="Leng Y."/>
            <person name="Wu D."/>
            <person name="Bushley K.E."/>
            <person name="Ohm R.A."/>
            <person name="Otillar R."/>
            <person name="Martin J."/>
            <person name="Schackwitz W."/>
            <person name="Grimwood J."/>
            <person name="MohdZainudin N."/>
            <person name="Xue C."/>
            <person name="Wang R."/>
            <person name="Manning V.A."/>
            <person name="Dhillon B."/>
            <person name="Tu Z.J."/>
            <person name="Steffenson B.J."/>
            <person name="Salamov A."/>
            <person name="Sun H."/>
            <person name="Lowry S."/>
            <person name="LaButti K."/>
            <person name="Han J."/>
            <person name="Copeland A."/>
            <person name="Lindquist E."/>
            <person name="Barry K."/>
            <person name="Schmutz J."/>
            <person name="Baker S.E."/>
            <person name="Ciuffetti L.M."/>
            <person name="Grigoriev I.V."/>
            <person name="Zhong S."/>
            <person name="Turgeon B.G."/>
        </authorList>
    </citation>
    <scope>NUCLEOTIDE SEQUENCE [LARGE SCALE GENOMIC DNA]</scope>
    <source>
        <strain evidence="2">28A</strain>
    </source>
</reference>
<sequence length="103" mass="11822">MSARASHRQRIMAKRSWPIRAGGIRDYNRLVAMNVFFVDAPHAMTALATKTALKLNLGQQVFSRQWFDDTDKQQWGALENIQVSQLWPDTSIGAHREERDPIT</sequence>
<accession>R0KK83</accession>
<dbReference type="HOGENOM" id="CLU_2265391_0_0_1"/>
<dbReference type="GeneID" id="19404356"/>
<dbReference type="Proteomes" id="UP000016935">
    <property type="component" value="Unassembled WGS sequence"/>
</dbReference>
<gene>
    <name evidence="1" type="ORF">SETTUDRAFT_38457</name>
</gene>
<keyword evidence="2" id="KW-1185">Reference proteome</keyword>
<organism evidence="1 2">
    <name type="scientific">Exserohilum turcicum (strain 28A)</name>
    <name type="common">Northern leaf blight fungus</name>
    <name type="synonym">Setosphaeria turcica</name>
    <dbReference type="NCBI Taxonomy" id="671987"/>
    <lineage>
        <taxon>Eukaryota</taxon>
        <taxon>Fungi</taxon>
        <taxon>Dikarya</taxon>
        <taxon>Ascomycota</taxon>
        <taxon>Pezizomycotina</taxon>
        <taxon>Dothideomycetes</taxon>
        <taxon>Pleosporomycetidae</taxon>
        <taxon>Pleosporales</taxon>
        <taxon>Pleosporineae</taxon>
        <taxon>Pleosporaceae</taxon>
        <taxon>Exserohilum</taxon>
    </lineage>
</organism>
<evidence type="ECO:0000313" key="1">
    <source>
        <dbReference type="EMBL" id="EOA88402.1"/>
    </source>
</evidence>
<name>R0KK83_EXST2</name>
<protein>
    <submittedName>
        <fullName evidence="1">Uncharacterized protein</fullName>
    </submittedName>
</protein>
<dbReference type="RefSeq" id="XP_008023738.1">
    <property type="nucleotide sequence ID" value="XM_008025547.1"/>
</dbReference>
<reference evidence="1 2" key="1">
    <citation type="journal article" date="2012" name="PLoS Pathog.">
        <title>Diverse lifestyles and strategies of plant pathogenesis encoded in the genomes of eighteen Dothideomycetes fungi.</title>
        <authorList>
            <person name="Ohm R.A."/>
            <person name="Feau N."/>
            <person name="Henrissat B."/>
            <person name="Schoch C.L."/>
            <person name="Horwitz B.A."/>
            <person name="Barry K.W."/>
            <person name="Condon B.J."/>
            <person name="Copeland A.C."/>
            <person name="Dhillon B."/>
            <person name="Glaser F."/>
            <person name="Hesse C.N."/>
            <person name="Kosti I."/>
            <person name="LaButti K."/>
            <person name="Lindquist E.A."/>
            <person name="Lucas S."/>
            <person name="Salamov A.A."/>
            <person name="Bradshaw R.E."/>
            <person name="Ciuffetti L."/>
            <person name="Hamelin R.C."/>
            <person name="Kema G.H.J."/>
            <person name="Lawrence C."/>
            <person name="Scott J.A."/>
            <person name="Spatafora J.W."/>
            <person name="Turgeon B.G."/>
            <person name="de Wit P.J.G.M."/>
            <person name="Zhong S."/>
            <person name="Goodwin S.B."/>
            <person name="Grigoriev I.V."/>
        </authorList>
    </citation>
    <scope>NUCLEOTIDE SEQUENCE [LARGE SCALE GENOMIC DNA]</scope>
    <source>
        <strain evidence="2">28A</strain>
    </source>
</reference>
<evidence type="ECO:0000313" key="2">
    <source>
        <dbReference type="Proteomes" id="UP000016935"/>
    </source>
</evidence>